<reference evidence="5 6" key="1">
    <citation type="submission" date="2017-09" db="EMBL/GenBank/DDBJ databases">
        <title>Comparative genomics of rhizobia isolated from Phaseolus vulgaris in China.</title>
        <authorList>
            <person name="Tong W."/>
        </authorList>
    </citation>
    <scope>NUCLEOTIDE SEQUENCE [LARGE SCALE GENOMIC DNA]</scope>
    <source>
        <strain evidence="5 6">PCH1</strain>
    </source>
</reference>
<evidence type="ECO:0000256" key="3">
    <source>
        <dbReference type="ARBA" id="ARBA00022842"/>
    </source>
</evidence>
<dbReference type="InterPro" id="IPR013341">
    <property type="entry name" value="Mandelate_racemase_N_dom"/>
</dbReference>
<dbReference type="InterPro" id="IPR036849">
    <property type="entry name" value="Enolase-like_C_sf"/>
</dbReference>
<dbReference type="InterPro" id="IPR029017">
    <property type="entry name" value="Enolase-like_N"/>
</dbReference>
<evidence type="ECO:0000259" key="4">
    <source>
        <dbReference type="SMART" id="SM00922"/>
    </source>
</evidence>
<evidence type="ECO:0000313" key="6">
    <source>
        <dbReference type="Proteomes" id="UP000220353"/>
    </source>
</evidence>
<name>A0A2A6LWG9_RHIFR</name>
<comment type="cofactor">
    <cofactor evidence="1">
        <name>Mg(2+)</name>
        <dbReference type="ChEBI" id="CHEBI:18420"/>
    </cofactor>
</comment>
<dbReference type="AlphaFoldDB" id="A0A2A6LWG9"/>
<dbReference type="InterPro" id="IPR029065">
    <property type="entry name" value="Enolase_C-like"/>
</dbReference>
<dbReference type="Pfam" id="PF13378">
    <property type="entry name" value="MR_MLE_C"/>
    <property type="match status" value="1"/>
</dbReference>
<dbReference type="PANTHER" id="PTHR13794">
    <property type="entry name" value="ENOLASE SUPERFAMILY, MANDELATE RACEMASE"/>
    <property type="match status" value="1"/>
</dbReference>
<dbReference type="GO" id="GO:0016052">
    <property type="term" value="P:carbohydrate catabolic process"/>
    <property type="evidence" value="ECO:0007669"/>
    <property type="project" value="TreeGrafter"/>
</dbReference>
<dbReference type="PANTHER" id="PTHR13794:SF58">
    <property type="entry name" value="MITOCHONDRIAL ENOLASE SUPERFAMILY MEMBER 1"/>
    <property type="match status" value="1"/>
</dbReference>
<dbReference type="InterPro" id="IPR046945">
    <property type="entry name" value="RHMD-like"/>
</dbReference>
<dbReference type="SUPFAM" id="SSF51604">
    <property type="entry name" value="Enolase C-terminal domain-like"/>
    <property type="match status" value="1"/>
</dbReference>
<dbReference type="Gene3D" id="3.30.390.10">
    <property type="entry name" value="Enolase-like, N-terminal domain"/>
    <property type="match status" value="1"/>
</dbReference>
<comment type="caution">
    <text evidence="5">The sequence shown here is derived from an EMBL/GenBank/DDBJ whole genome shotgun (WGS) entry which is preliminary data.</text>
</comment>
<accession>A0A2A6LWG9</accession>
<dbReference type="Gene3D" id="3.20.20.120">
    <property type="entry name" value="Enolase-like C-terminal domain"/>
    <property type="match status" value="1"/>
</dbReference>
<proteinExistence type="predicted"/>
<protein>
    <submittedName>
        <fullName evidence="5">2-oxo-3-deoxygalactonate 6-phosphate aldolase</fullName>
    </submittedName>
</protein>
<dbReference type="GO" id="GO:0016836">
    <property type="term" value="F:hydro-lyase activity"/>
    <property type="evidence" value="ECO:0007669"/>
    <property type="project" value="TreeGrafter"/>
</dbReference>
<keyword evidence="3" id="KW-0460">Magnesium</keyword>
<dbReference type="InterPro" id="IPR013342">
    <property type="entry name" value="Mandelate_racemase_C"/>
</dbReference>
<dbReference type="GO" id="GO:0000287">
    <property type="term" value="F:magnesium ion binding"/>
    <property type="evidence" value="ECO:0007669"/>
    <property type="project" value="TreeGrafter"/>
</dbReference>
<organism evidence="5 6">
    <name type="scientific">Rhizobium fredii</name>
    <name type="common">Sinorhizobium fredii</name>
    <dbReference type="NCBI Taxonomy" id="380"/>
    <lineage>
        <taxon>Bacteria</taxon>
        <taxon>Pseudomonadati</taxon>
        <taxon>Pseudomonadota</taxon>
        <taxon>Alphaproteobacteria</taxon>
        <taxon>Hyphomicrobiales</taxon>
        <taxon>Rhizobiaceae</taxon>
        <taxon>Sinorhizobium/Ensifer group</taxon>
        <taxon>Sinorhizobium</taxon>
    </lineage>
</organism>
<dbReference type="SUPFAM" id="SSF54826">
    <property type="entry name" value="Enolase N-terminal domain-like"/>
    <property type="match status" value="1"/>
</dbReference>
<gene>
    <name evidence="5" type="ORF">CO661_16765</name>
</gene>
<sequence>MKITGLETFCLGYQMPYPLTYPRGEYQSREAVLVKVHTDDPDIFGWGEAAMWGGPWATTTTVLEQQIQPLIVGHDPRRPEYLWEKVYQETYYHGRKGVLLSCLSAVDIALWDILGKATGEPVWRLLGGFARPLRAYASSGYYRRDYSINDLAEDVAKARQTGYRGYKMKVGNIDSAVHAGVLDETPHRVSIARDLARVRAARDALGGDLDLMCDATTSLDARTAMTYADEFERIGVRWFEEPTQPENIAGCAELARRTRIPIAGFETETNKFNFAAMMDAGAIQMVQPDVIQVGGITEARKIAAYAQMRHLGFSSKNYSTAVSLAACLNLLYALPNADYFECDMDPSPWRDEFLRSPLFTFEGGMVEPFERPGLGLDIDEAALSAWRVSQ</sequence>
<keyword evidence="2" id="KW-0479">Metal-binding</keyword>
<dbReference type="SFLD" id="SFLDS00001">
    <property type="entry name" value="Enolase"/>
    <property type="match status" value="1"/>
</dbReference>
<evidence type="ECO:0000256" key="1">
    <source>
        <dbReference type="ARBA" id="ARBA00001946"/>
    </source>
</evidence>
<dbReference type="SMART" id="SM00922">
    <property type="entry name" value="MR_MLE"/>
    <property type="match status" value="1"/>
</dbReference>
<dbReference type="Proteomes" id="UP000220353">
    <property type="component" value="Unassembled WGS sequence"/>
</dbReference>
<evidence type="ECO:0000256" key="2">
    <source>
        <dbReference type="ARBA" id="ARBA00022723"/>
    </source>
</evidence>
<evidence type="ECO:0000313" key="5">
    <source>
        <dbReference type="EMBL" id="PDT46891.1"/>
    </source>
</evidence>
<feature type="domain" description="Mandelate racemase/muconate lactonizing enzyme C-terminal" evidence="4">
    <location>
        <begin position="148"/>
        <end position="261"/>
    </location>
</feature>
<dbReference type="CDD" id="cd03316">
    <property type="entry name" value="MR_like"/>
    <property type="match status" value="1"/>
</dbReference>
<dbReference type="EMBL" id="NWTC01000011">
    <property type="protein sequence ID" value="PDT46891.1"/>
    <property type="molecule type" value="Genomic_DNA"/>
</dbReference>
<dbReference type="Pfam" id="PF02746">
    <property type="entry name" value="MR_MLE_N"/>
    <property type="match status" value="1"/>
</dbReference>